<evidence type="ECO:0000313" key="2">
    <source>
        <dbReference type="Proteomes" id="UP001519272"/>
    </source>
</evidence>
<dbReference type="Gene3D" id="3.40.50.300">
    <property type="entry name" value="P-loop containing nucleotide triphosphate hydrolases"/>
    <property type="match status" value="1"/>
</dbReference>
<proteinExistence type="predicted"/>
<protein>
    <submittedName>
        <fullName evidence="1">Uncharacterized protein</fullName>
    </submittedName>
</protein>
<dbReference type="SUPFAM" id="SSF52540">
    <property type="entry name" value="P-loop containing nucleoside triphosphate hydrolases"/>
    <property type="match status" value="1"/>
</dbReference>
<accession>A0ABS4FWQ3</accession>
<dbReference type="Proteomes" id="UP001519272">
    <property type="component" value="Unassembled WGS sequence"/>
</dbReference>
<dbReference type="RefSeq" id="WP_210090604.1">
    <property type="nucleotide sequence ID" value="NZ_JAGGKG010000021.1"/>
</dbReference>
<keyword evidence="2" id="KW-1185">Reference proteome</keyword>
<evidence type="ECO:0000313" key="1">
    <source>
        <dbReference type="EMBL" id="MBP1907013.1"/>
    </source>
</evidence>
<dbReference type="InterPro" id="IPR027417">
    <property type="entry name" value="P-loop_NTPase"/>
</dbReference>
<name>A0ABS4FWQ3_9BACL</name>
<reference evidence="1 2" key="1">
    <citation type="submission" date="2021-03" db="EMBL/GenBank/DDBJ databases">
        <title>Genomic Encyclopedia of Type Strains, Phase IV (KMG-IV): sequencing the most valuable type-strain genomes for metagenomic binning, comparative biology and taxonomic classification.</title>
        <authorList>
            <person name="Goeker M."/>
        </authorList>
    </citation>
    <scope>NUCLEOTIDE SEQUENCE [LARGE SCALE GENOMIC DNA]</scope>
    <source>
        <strain evidence="1 2">DSM 14349</strain>
    </source>
</reference>
<comment type="caution">
    <text evidence="1">The sequence shown here is derived from an EMBL/GenBank/DDBJ whole genome shotgun (WGS) entry which is preliminary data.</text>
</comment>
<gene>
    <name evidence="1" type="ORF">J2Z32_003678</name>
</gene>
<dbReference type="EMBL" id="JAGGKG010000021">
    <property type="protein sequence ID" value="MBP1907013.1"/>
    <property type="molecule type" value="Genomic_DNA"/>
</dbReference>
<sequence length="237" mass="27461">MKRYIFAGISDKHEFLLYLSKILSSANKKVLLVDATASGKYGYCIGSTESKLRLTPFYGFDVAAGFKDEHELNKEIFELGGLAGAYDYLLIDINDFHCGCYDAWYSADAVVWMSTFDRYDIEQSKQWFQQLFKKWPELKGITVKPVYIQAVDSHLSHEYMMNLMKDIPICWDSEPIIVPWNEANIALQLENAHTHHLKMQPITRAYKRSLVSIIEYLVGWNTRATRRVLRVAERKEA</sequence>
<organism evidence="1 2">
    <name type="scientific">Paenibacillus turicensis</name>
    <dbReference type="NCBI Taxonomy" id="160487"/>
    <lineage>
        <taxon>Bacteria</taxon>
        <taxon>Bacillati</taxon>
        <taxon>Bacillota</taxon>
        <taxon>Bacilli</taxon>
        <taxon>Bacillales</taxon>
        <taxon>Paenibacillaceae</taxon>
        <taxon>Paenibacillus</taxon>
    </lineage>
</organism>